<gene>
    <name evidence="1" type="ORF">C6C11_15305</name>
</gene>
<dbReference type="Gene3D" id="3.10.450.50">
    <property type="match status" value="1"/>
</dbReference>
<dbReference type="Pfam" id="PF02810">
    <property type="entry name" value="SEC-C"/>
    <property type="match status" value="1"/>
</dbReference>
<comment type="caution">
    <text evidence="1">The sequence shown here is derived from an EMBL/GenBank/DDBJ whole genome shotgun (WGS) entry which is preliminary data.</text>
</comment>
<dbReference type="SUPFAM" id="SSF103642">
    <property type="entry name" value="Sec-C motif"/>
    <property type="match status" value="1"/>
</dbReference>
<proteinExistence type="predicted"/>
<dbReference type="Proteomes" id="UP000253075">
    <property type="component" value="Unassembled WGS sequence"/>
</dbReference>
<reference evidence="2" key="2">
    <citation type="submission" date="2018-02" db="EMBL/GenBank/DDBJ databases">
        <title>Phenotypic characterization and whole genome analysis of multidrug-resistant, extended-spectrum beta-lactamase-producing bacteria isolated from dogs in Germany.</title>
        <authorList>
            <person name="Williamson C."/>
        </authorList>
    </citation>
    <scope>NUCLEOTIDE SEQUENCE [LARGE SCALE GENOMIC DNA]</scope>
    <source>
        <strain evidence="2">AFG_SD03_1510_Ahy_093</strain>
    </source>
</reference>
<evidence type="ECO:0000313" key="1">
    <source>
        <dbReference type="EMBL" id="RCF47936.1"/>
    </source>
</evidence>
<protein>
    <submittedName>
        <fullName evidence="1">Preprotein translocase subunit SecA</fullName>
    </submittedName>
</protein>
<evidence type="ECO:0000313" key="2">
    <source>
        <dbReference type="Proteomes" id="UP000253075"/>
    </source>
</evidence>
<dbReference type="EMBL" id="PUTQ01000022">
    <property type="protein sequence ID" value="RCF47936.1"/>
    <property type="molecule type" value="Genomic_DNA"/>
</dbReference>
<name>A0ABD7G5J3_AERHY</name>
<dbReference type="InterPro" id="IPR004027">
    <property type="entry name" value="SEC_C_motif"/>
</dbReference>
<sequence length="482" mass="55695">MLQPIIKEKSVTSSEAFLSYLCGKTFLNLWSYPNVYTDEGFSKAKTGKELCDLLVVFNNNIFIFSDKDIKFNREAEINVSWERWKKKSIYNSIRQLYGAESFIRRYPKRIYVNKECSTPFPIEFNIETANIYLIAVTKNSVEPASEYFGQSGHGSSGTLVQCYNGLSVMQNKPFHISDYHPEKTFVHIFDEHGLRLVMSELDTIHDFVSYLDAKQKYIRDGVVSCIVGEEEFLALYITHKGPMASGLDEIPLEEPNSIIIEGHWDSYQESFRKELLDAYKKGSESWDHLINHFSQHILSANVGLGADLEFSTHEKAIKYLASENRVSRYYLSKALNEKFHLVPRNVRSARLAISPLYQSNMYILLFFPKNDEESYEEYREARQNSMHAYAFVAKYKYPKCDNFIVFATEPKGNNLRSEDIIVIEYQEELSLEMRKKARIVMEKDNILNDMTEVKDNPSKGYDVGRNSACPCGSGKKYKKCCL</sequence>
<organism evidence="1 2">
    <name type="scientific">Aeromonas hydrophila</name>
    <dbReference type="NCBI Taxonomy" id="644"/>
    <lineage>
        <taxon>Bacteria</taxon>
        <taxon>Pseudomonadati</taxon>
        <taxon>Pseudomonadota</taxon>
        <taxon>Gammaproteobacteria</taxon>
        <taxon>Aeromonadales</taxon>
        <taxon>Aeromonadaceae</taxon>
        <taxon>Aeromonas</taxon>
    </lineage>
</organism>
<accession>A0ABD7G5J3</accession>
<reference evidence="1 2" key="1">
    <citation type="journal article" date="2018" name="PLoS ONE">
        <title>Phenotypic characterization and whole genome analysis of extended-spectrum beta-lactamase-producing bacteria isolated from dogs in Germany.</title>
        <authorList>
            <person name="Boehmer T."/>
            <person name="Vogler A.J."/>
            <person name="Thomas A."/>
            <person name="Sauer S."/>
            <person name="Hergenroether M."/>
            <person name="Straubinger R.K."/>
            <person name="Birdsell D."/>
            <person name="Keim P."/>
            <person name="Sahl J.W."/>
            <person name="Williamson C.H."/>
            <person name="Riehm J.M."/>
        </authorList>
    </citation>
    <scope>NUCLEOTIDE SEQUENCE [LARGE SCALE GENOMIC DNA]</scope>
    <source>
        <strain evidence="1 2">AFG_SD03_1510_Ahy_093</strain>
    </source>
</reference>
<dbReference type="RefSeq" id="WP_113995385.1">
    <property type="nucleotide sequence ID" value="NZ_JACLAM010000001.1"/>
</dbReference>
<dbReference type="AlphaFoldDB" id="A0ABD7G5J3"/>